<comment type="caution">
    <text evidence="1">The sequence shown here is derived from an EMBL/GenBank/DDBJ whole genome shotgun (WGS) entry which is preliminary data.</text>
</comment>
<dbReference type="EMBL" id="PVLF01000007">
    <property type="protein sequence ID" value="PRH82589.1"/>
    <property type="molecule type" value="Genomic_DNA"/>
</dbReference>
<sequence length="180" mass="20286">MSFEIIPVWKQVTPELTQELREFWERNKALSNGEQADMRARQAVCIGRGEDGKICAVGTAQLRILPRLRQPTYYYRQFFDPGIRGQHQTVPFARRVVQTLQAYNASLEKPESIGVVAELQNKMLAGRYIGATQVEAGFIFIGYSPRNCPMFVSYFEGAELKPPAPLRRARNPGAAASGRH</sequence>
<protein>
    <recommendedName>
        <fullName evidence="3">GNAT family N-acetyltransferase</fullName>
    </recommendedName>
</protein>
<keyword evidence="2" id="KW-1185">Reference proteome</keyword>
<evidence type="ECO:0000313" key="2">
    <source>
        <dbReference type="Proteomes" id="UP000241736"/>
    </source>
</evidence>
<dbReference type="AlphaFoldDB" id="A0A2P6M9B7"/>
<dbReference type="RefSeq" id="WP_106990361.1">
    <property type="nucleotide sequence ID" value="NZ_KZ679088.1"/>
</dbReference>
<gene>
    <name evidence="1" type="ORF">C6N40_07320</name>
</gene>
<name>A0A2P6M9B7_9GAMM</name>
<dbReference type="Proteomes" id="UP000241736">
    <property type="component" value="Unassembled WGS sequence"/>
</dbReference>
<organism evidence="1 2">
    <name type="scientific">Arenimonas caeni</name>
    <dbReference type="NCBI Taxonomy" id="2058085"/>
    <lineage>
        <taxon>Bacteria</taxon>
        <taxon>Pseudomonadati</taxon>
        <taxon>Pseudomonadota</taxon>
        <taxon>Gammaproteobacteria</taxon>
        <taxon>Lysobacterales</taxon>
        <taxon>Lysobacteraceae</taxon>
        <taxon>Arenimonas</taxon>
    </lineage>
</organism>
<dbReference type="OrthoDB" id="5733524at2"/>
<evidence type="ECO:0008006" key="3">
    <source>
        <dbReference type="Google" id="ProtNLM"/>
    </source>
</evidence>
<evidence type="ECO:0000313" key="1">
    <source>
        <dbReference type="EMBL" id="PRH82589.1"/>
    </source>
</evidence>
<accession>A0A2P6M9B7</accession>
<reference evidence="1 2" key="1">
    <citation type="submission" date="2018-03" db="EMBL/GenBank/DDBJ databases">
        <title>Arenimonas caeni sp. nov., isolated from activated sludge.</title>
        <authorList>
            <person name="Liu H."/>
        </authorList>
    </citation>
    <scope>NUCLEOTIDE SEQUENCE [LARGE SCALE GENOMIC DNA]</scope>
    <source>
        <strain evidence="2">z29</strain>
    </source>
</reference>
<proteinExistence type="predicted"/>